<gene>
    <name evidence="3" type="ORF">ACHAWO_008596</name>
</gene>
<comment type="caution">
    <text evidence="3">The sequence shown here is derived from an EMBL/GenBank/DDBJ whole genome shotgun (WGS) entry which is preliminary data.</text>
</comment>
<keyword evidence="2" id="KW-0040">ANK repeat</keyword>
<dbReference type="Gene3D" id="1.25.40.20">
    <property type="entry name" value="Ankyrin repeat-containing domain"/>
    <property type="match status" value="1"/>
</dbReference>
<protein>
    <submittedName>
        <fullName evidence="3">Uncharacterized protein</fullName>
    </submittedName>
</protein>
<dbReference type="EMBL" id="JALLPJ020000496">
    <property type="protein sequence ID" value="KAL3790513.1"/>
    <property type="molecule type" value="Genomic_DNA"/>
</dbReference>
<dbReference type="InterPro" id="IPR002110">
    <property type="entry name" value="Ankyrin_rpt"/>
</dbReference>
<sequence>MNSNLTKDEYSYLCLLLQAIDARKWDTLEIMLRSDPLKFAAVSEAISRSSNLNGMTVLHASIRFDPPPRLVGLILRLAPFSAGSVDCLNRTPLHIAAAVRANPQTISLLIHSCREACAIQDVDGKTPLHFACDINCELFEGEEGIVRDPPSMEIVKILVMAAPEVVPIEDRDDTSALEYAILSSADVTVVKLLMHLTQKQLSSESAPNQPASFLQVPVAVKETRCISPESPGCSDRTAFTV</sequence>
<keyword evidence="1" id="KW-0677">Repeat</keyword>
<dbReference type="PANTHER" id="PTHR24153:SF8">
    <property type="entry name" value="FORKED, ISOFORM F"/>
    <property type="match status" value="1"/>
</dbReference>
<dbReference type="SUPFAM" id="SSF48403">
    <property type="entry name" value="Ankyrin repeat"/>
    <property type="match status" value="1"/>
</dbReference>
<name>A0ABD3PR37_9STRA</name>
<dbReference type="InterPro" id="IPR052420">
    <property type="entry name" value="Espin/Espin-like"/>
</dbReference>
<dbReference type="AlphaFoldDB" id="A0ABD3PR37"/>
<reference evidence="3 4" key="1">
    <citation type="submission" date="2024-10" db="EMBL/GenBank/DDBJ databases">
        <title>Updated reference genomes for cyclostephanoid diatoms.</title>
        <authorList>
            <person name="Roberts W.R."/>
            <person name="Alverson A.J."/>
        </authorList>
    </citation>
    <scope>NUCLEOTIDE SEQUENCE [LARGE SCALE GENOMIC DNA]</scope>
    <source>
        <strain evidence="3 4">AJA010-31</strain>
    </source>
</reference>
<dbReference type="Proteomes" id="UP001530400">
    <property type="component" value="Unassembled WGS sequence"/>
</dbReference>
<evidence type="ECO:0000313" key="4">
    <source>
        <dbReference type="Proteomes" id="UP001530400"/>
    </source>
</evidence>
<dbReference type="PANTHER" id="PTHR24153">
    <property type="entry name" value="ESPIN"/>
    <property type="match status" value="1"/>
</dbReference>
<dbReference type="Pfam" id="PF12796">
    <property type="entry name" value="Ank_2"/>
    <property type="match status" value="1"/>
</dbReference>
<evidence type="ECO:0000256" key="2">
    <source>
        <dbReference type="ARBA" id="ARBA00023043"/>
    </source>
</evidence>
<organism evidence="3 4">
    <name type="scientific">Cyclotella atomus</name>
    <dbReference type="NCBI Taxonomy" id="382360"/>
    <lineage>
        <taxon>Eukaryota</taxon>
        <taxon>Sar</taxon>
        <taxon>Stramenopiles</taxon>
        <taxon>Ochrophyta</taxon>
        <taxon>Bacillariophyta</taxon>
        <taxon>Coscinodiscophyceae</taxon>
        <taxon>Thalassiosirophycidae</taxon>
        <taxon>Stephanodiscales</taxon>
        <taxon>Stephanodiscaceae</taxon>
        <taxon>Cyclotella</taxon>
    </lineage>
</organism>
<dbReference type="InterPro" id="IPR036770">
    <property type="entry name" value="Ankyrin_rpt-contain_sf"/>
</dbReference>
<evidence type="ECO:0000256" key="1">
    <source>
        <dbReference type="ARBA" id="ARBA00022737"/>
    </source>
</evidence>
<keyword evidence="4" id="KW-1185">Reference proteome</keyword>
<evidence type="ECO:0000313" key="3">
    <source>
        <dbReference type="EMBL" id="KAL3790513.1"/>
    </source>
</evidence>
<accession>A0ABD3PR37</accession>
<proteinExistence type="predicted"/>